<dbReference type="OrthoDB" id="9805230at2"/>
<dbReference type="Proteomes" id="UP000250163">
    <property type="component" value="Chromosome MORIYA"/>
</dbReference>
<keyword evidence="6" id="KW-1185">Reference proteome</keyword>
<dbReference type="Gene3D" id="3.40.1080.10">
    <property type="entry name" value="Glutaconate Coenzyme A-transferase"/>
    <property type="match status" value="2"/>
</dbReference>
<evidence type="ECO:0000256" key="3">
    <source>
        <dbReference type="PIRNR" id="PIRNR000858"/>
    </source>
</evidence>
<organism evidence="5 6">
    <name type="scientific">Moritella yayanosii</name>
    <dbReference type="NCBI Taxonomy" id="69539"/>
    <lineage>
        <taxon>Bacteria</taxon>
        <taxon>Pseudomonadati</taxon>
        <taxon>Pseudomonadota</taxon>
        <taxon>Gammaproteobacteria</taxon>
        <taxon>Alteromonadales</taxon>
        <taxon>Moritellaceae</taxon>
        <taxon>Moritella</taxon>
    </lineage>
</organism>
<dbReference type="EC" id="2.8.3.8" evidence="3"/>
<dbReference type="InterPro" id="IPR014388">
    <property type="entry name" value="3-oxoacid_CoA-transferase"/>
</dbReference>
<proteinExistence type="inferred from homology"/>
<dbReference type="InterPro" id="IPR004165">
    <property type="entry name" value="CoA_trans_fam_I"/>
</dbReference>
<dbReference type="RefSeq" id="WP_112712445.1">
    <property type="nucleotide sequence ID" value="NZ_LS483250.1"/>
</dbReference>
<dbReference type="GO" id="GO:0046952">
    <property type="term" value="P:ketone body catabolic process"/>
    <property type="evidence" value="ECO:0007669"/>
    <property type="project" value="InterPro"/>
</dbReference>
<comment type="function">
    <text evidence="3">CoA transferase having broad substrate specificity for short-chain acyl-CoA thioesters with the activity decreasing when the length of the carboxylic acid chain exceeds four carbons.</text>
</comment>
<dbReference type="Pfam" id="PF01144">
    <property type="entry name" value="CoA_trans"/>
    <property type="match status" value="1"/>
</dbReference>
<name>A0A330LJZ3_9GAMM</name>
<dbReference type="EMBL" id="LS483250">
    <property type="protein sequence ID" value="SQD77013.1"/>
    <property type="molecule type" value="Genomic_DNA"/>
</dbReference>
<gene>
    <name evidence="5" type="ORF">MORIYA_0535</name>
</gene>
<dbReference type="PIRSF" id="PIRSF000858">
    <property type="entry name" value="SCOT-t"/>
    <property type="match status" value="1"/>
</dbReference>
<protein>
    <recommendedName>
        <fullName evidence="3">Acetate CoA-transferase YdiF</fullName>
        <ecNumber evidence="3">2.8.3.8</ecNumber>
    </recommendedName>
</protein>
<accession>A0A330LJZ3</accession>
<reference evidence="6" key="1">
    <citation type="submission" date="2018-05" db="EMBL/GenBank/DDBJ databases">
        <authorList>
            <person name="Cea G.-C."/>
            <person name="William W."/>
        </authorList>
    </citation>
    <scope>NUCLEOTIDE SEQUENCE [LARGE SCALE GENOMIC DNA]</scope>
    <source>
        <strain evidence="6">DB21MT 5</strain>
    </source>
</reference>
<dbReference type="SUPFAM" id="SSF100950">
    <property type="entry name" value="NagB/RpiA/CoA transferase-like"/>
    <property type="match status" value="2"/>
</dbReference>
<comment type="similarity">
    <text evidence="1 3">Belongs to the 3-oxoacid CoA-transferase family.</text>
</comment>
<evidence type="ECO:0000313" key="6">
    <source>
        <dbReference type="Proteomes" id="UP000250163"/>
    </source>
</evidence>
<dbReference type="PANTHER" id="PTHR43293:SF3">
    <property type="entry name" value="CHOLESTEROL RING-CLEAVING HYDROLASE IPDB SUBUNIT"/>
    <property type="match status" value="1"/>
</dbReference>
<evidence type="ECO:0000256" key="2">
    <source>
        <dbReference type="ARBA" id="ARBA00022679"/>
    </source>
</evidence>
<dbReference type="AlphaFoldDB" id="A0A330LJZ3"/>
<dbReference type="SMART" id="SM00882">
    <property type="entry name" value="CoA_trans"/>
    <property type="match status" value="1"/>
</dbReference>
<sequence length="553" mass="60499">MNLLSSARIMKHIFQYRLHWNERDTHYQYKIPGSPKFMGPRDAVKLIKDKDTVIVCGIGGNQRISILSWALREVFEETQHPQNLTLITAAGLGGRGKVPGTLEEWAVEGLVSEIICSHFETYRAIMEMAEEGKLAVHCLPLGIMAALVKAAVNGKQSVTSTTGVGTFCDPRVDCGSEVFIPKRYSPDINNRFSKGLITVAGDKLRYQMPKIDVAMINAPAADAEGNIYIENCSTICESREAALAAKKNGGIVIVNIGKLIEKKPDQIFLTADQVDAIVYYPETEQTCSRRHDDPMLCLTDHYEGDVESGLETVRLMNKLGGITPKRSKAQMCIAEECADLMQQYVAPKSYVNIGIGLPELICDTLQKKGLLSNYTLFTEGGVIGGVPAPGMFFGAAVKPDKIISSPEVFELANERLEATVLGFLQIDSEGNVNASKRGEGALNYIGPGGFIDLSCAAKTVFFVGAWMAKGEVHTSHGVTKIKKHGIPKFVDKVEQITFSGQQALKAGQNVFYITDVGTFKLTSEGMTLIKIREGIDLQKDILDYSPMKIIVPH</sequence>
<evidence type="ECO:0000256" key="1">
    <source>
        <dbReference type="ARBA" id="ARBA00007154"/>
    </source>
</evidence>
<evidence type="ECO:0000256" key="4">
    <source>
        <dbReference type="PIRSR" id="PIRSR000858-1"/>
    </source>
</evidence>
<comment type="catalytic activity">
    <reaction evidence="3">
        <text>an acyl-CoA + acetate = a carboxylate + acetyl-CoA</text>
        <dbReference type="Rhea" id="RHEA:13381"/>
        <dbReference type="ChEBI" id="CHEBI:29067"/>
        <dbReference type="ChEBI" id="CHEBI:30089"/>
        <dbReference type="ChEBI" id="CHEBI:57288"/>
        <dbReference type="ChEBI" id="CHEBI:58342"/>
        <dbReference type="EC" id="2.8.3.8"/>
    </reaction>
</comment>
<keyword evidence="2 3" id="KW-0808">Transferase</keyword>
<evidence type="ECO:0000313" key="5">
    <source>
        <dbReference type="EMBL" id="SQD77013.1"/>
    </source>
</evidence>
<dbReference type="InterPro" id="IPR037171">
    <property type="entry name" value="NagB/RpiA_transferase-like"/>
</dbReference>
<dbReference type="KEGG" id="mya:MORIYA_0535"/>
<feature type="active site" description="5-glutamyl coenzyme A thioester intermediate" evidence="4">
    <location>
        <position position="379"/>
    </location>
</feature>
<dbReference type="GO" id="GO:0008775">
    <property type="term" value="F:acetate CoA-transferase activity"/>
    <property type="evidence" value="ECO:0007669"/>
    <property type="project" value="UniProtKB-EC"/>
</dbReference>
<dbReference type="PANTHER" id="PTHR43293">
    <property type="entry name" value="ACETATE COA-TRANSFERASE YDIF"/>
    <property type="match status" value="1"/>
</dbReference>